<evidence type="ECO:0000313" key="1">
    <source>
        <dbReference type="EMBL" id="KAH6944259.1"/>
    </source>
</evidence>
<keyword evidence="2" id="KW-1185">Reference proteome</keyword>
<reference evidence="1" key="1">
    <citation type="submission" date="2020-05" db="EMBL/GenBank/DDBJ databases">
        <title>Large-scale comparative analyses of tick genomes elucidate their genetic diversity and vector capacities.</title>
        <authorList>
            <person name="Jia N."/>
            <person name="Wang J."/>
            <person name="Shi W."/>
            <person name="Du L."/>
            <person name="Sun Y."/>
            <person name="Zhan W."/>
            <person name="Jiang J."/>
            <person name="Wang Q."/>
            <person name="Zhang B."/>
            <person name="Ji P."/>
            <person name="Sakyi L.B."/>
            <person name="Cui X."/>
            <person name="Yuan T."/>
            <person name="Jiang B."/>
            <person name="Yang W."/>
            <person name="Lam T.T.-Y."/>
            <person name="Chang Q."/>
            <person name="Ding S."/>
            <person name="Wang X."/>
            <person name="Zhu J."/>
            <person name="Ruan X."/>
            <person name="Zhao L."/>
            <person name="Wei J."/>
            <person name="Que T."/>
            <person name="Du C."/>
            <person name="Cheng J."/>
            <person name="Dai P."/>
            <person name="Han X."/>
            <person name="Huang E."/>
            <person name="Gao Y."/>
            <person name="Liu J."/>
            <person name="Shao H."/>
            <person name="Ye R."/>
            <person name="Li L."/>
            <person name="Wei W."/>
            <person name="Wang X."/>
            <person name="Wang C."/>
            <person name="Yang T."/>
            <person name="Huo Q."/>
            <person name="Li W."/>
            <person name="Guo W."/>
            <person name="Chen H."/>
            <person name="Zhou L."/>
            <person name="Ni X."/>
            <person name="Tian J."/>
            <person name="Zhou Y."/>
            <person name="Sheng Y."/>
            <person name="Liu T."/>
            <person name="Pan Y."/>
            <person name="Xia L."/>
            <person name="Li J."/>
            <person name="Zhao F."/>
            <person name="Cao W."/>
        </authorList>
    </citation>
    <scope>NUCLEOTIDE SEQUENCE</scope>
    <source>
        <strain evidence="1">Hyas-2018</strain>
    </source>
</reference>
<evidence type="ECO:0000313" key="2">
    <source>
        <dbReference type="Proteomes" id="UP000821845"/>
    </source>
</evidence>
<sequence length="67" mass="7983">MQKTTCRLRKSIALLNREIEEYSQTLAHQQWNEVCNSLDERMRKGLKWDLLNHLLGDKPSKSEQRLT</sequence>
<proteinExistence type="predicted"/>
<dbReference type="Proteomes" id="UP000821845">
    <property type="component" value="Chromosome 1"/>
</dbReference>
<accession>A0ACB7THE9</accession>
<protein>
    <submittedName>
        <fullName evidence="1">Uncharacterized protein</fullName>
    </submittedName>
</protein>
<organism evidence="1 2">
    <name type="scientific">Hyalomma asiaticum</name>
    <name type="common">Tick</name>
    <dbReference type="NCBI Taxonomy" id="266040"/>
    <lineage>
        <taxon>Eukaryota</taxon>
        <taxon>Metazoa</taxon>
        <taxon>Ecdysozoa</taxon>
        <taxon>Arthropoda</taxon>
        <taxon>Chelicerata</taxon>
        <taxon>Arachnida</taxon>
        <taxon>Acari</taxon>
        <taxon>Parasitiformes</taxon>
        <taxon>Ixodida</taxon>
        <taxon>Ixodoidea</taxon>
        <taxon>Ixodidae</taxon>
        <taxon>Hyalomminae</taxon>
        <taxon>Hyalomma</taxon>
    </lineage>
</organism>
<gene>
    <name evidence="1" type="ORF">HPB50_002389</name>
</gene>
<name>A0ACB7THE9_HYAAI</name>
<dbReference type="EMBL" id="CM023481">
    <property type="protein sequence ID" value="KAH6944259.1"/>
    <property type="molecule type" value="Genomic_DNA"/>
</dbReference>
<comment type="caution">
    <text evidence="1">The sequence shown here is derived from an EMBL/GenBank/DDBJ whole genome shotgun (WGS) entry which is preliminary data.</text>
</comment>